<dbReference type="PANTHER" id="PTHR13799">
    <property type="entry name" value="NGG1 INTERACTING FACTOR 3"/>
    <property type="match status" value="1"/>
</dbReference>
<keyword evidence="7" id="KW-1185">Reference proteome</keyword>
<dbReference type="AlphaFoldDB" id="A0A239Z5D7"/>
<dbReference type="PANTHER" id="PTHR13799:SF14">
    <property type="entry name" value="GTP CYCLOHYDROLASE 1 TYPE 2 HOMOLOG"/>
    <property type="match status" value="1"/>
</dbReference>
<feature type="binding site" evidence="5">
    <location>
        <position position="102"/>
    </location>
    <ligand>
        <name>a divalent metal cation</name>
        <dbReference type="ChEBI" id="CHEBI:60240"/>
        <label>1</label>
    </ligand>
</feature>
<feature type="binding site" evidence="5">
    <location>
        <position position="64"/>
    </location>
    <ligand>
        <name>a divalent metal cation</name>
        <dbReference type="ChEBI" id="CHEBI:60240"/>
        <label>2</label>
    </ligand>
</feature>
<dbReference type="SUPFAM" id="SSF102705">
    <property type="entry name" value="NIF3 (NGG1p interacting factor 3)-like"/>
    <property type="match status" value="1"/>
</dbReference>
<evidence type="ECO:0000313" key="6">
    <source>
        <dbReference type="EMBL" id="SNV66325.1"/>
    </source>
</evidence>
<evidence type="ECO:0000256" key="2">
    <source>
        <dbReference type="ARBA" id="ARBA00022112"/>
    </source>
</evidence>
<evidence type="ECO:0000256" key="4">
    <source>
        <dbReference type="PIRNR" id="PIRNR037489"/>
    </source>
</evidence>
<feature type="binding site" evidence="5">
    <location>
        <position position="329"/>
    </location>
    <ligand>
        <name>a divalent metal cation</name>
        <dbReference type="ChEBI" id="CHEBI:60240"/>
        <label>1</label>
    </ligand>
</feature>
<name>A0A239Z5D7_9STAP</name>
<gene>
    <name evidence="6" type="ORF">SAMEA4384403_01203</name>
</gene>
<sequence length="363" mass="41301">MNVKELLHVIDQHIPLSTSESWDNVGLLIGSEQSKVEGVMTTLDCTLEVVDEALAHNMNTIVAHHPLIFKGVKNITDEGYGQIIKKIIKNDMNLIALHTNLDAYEKGVSYMIGQKIGLKNMTILNPNRESYFKMQIFVPDQEVEMMKSVFNEHHLAETDEYSNVFFQTQGKGQFKPSENANPAIGQRNKTEIVHETKLEFMISSKEKALATKLVNEYHPYEEPVYDFIEMKRESKSGLGIIGELDESLSIHSFVKLYKEQLHIPAVRYIGKQNINVERIAIVGGAAVEYADVAKNKNADLFITGDVKHHEALDAIMDDINILDANHYSEYVMKEGLKDLLEEWTEHRITVQSSEVNTDPYQYM</sequence>
<keyword evidence="3 4" id="KW-0479">Metal-binding</keyword>
<feature type="binding site" evidence="5">
    <location>
        <position position="65"/>
    </location>
    <ligand>
        <name>a divalent metal cation</name>
        <dbReference type="ChEBI" id="CHEBI:60240"/>
        <label>1</label>
    </ligand>
</feature>
<evidence type="ECO:0000256" key="1">
    <source>
        <dbReference type="ARBA" id="ARBA00006964"/>
    </source>
</evidence>
<dbReference type="InterPro" id="IPR002678">
    <property type="entry name" value="DUF34/NIF3"/>
</dbReference>
<dbReference type="Gene3D" id="3.30.70.120">
    <property type="match status" value="1"/>
</dbReference>
<accession>A0A239Z5D7</accession>
<feature type="binding site" evidence="5">
    <location>
        <position position="326"/>
    </location>
    <ligand>
        <name>a divalent metal cation</name>
        <dbReference type="ChEBI" id="CHEBI:60240"/>
        <label>1</label>
    </ligand>
</feature>
<dbReference type="Proteomes" id="UP000242084">
    <property type="component" value="Chromosome 1"/>
</dbReference>
<dbReference type="GO" id="GO:0046872">
    <property type="term" value="F:metal ion binding"/>
    <property type="evidence" value="ECO:0007669"/>
    <property type="project" value="UniProtKB-UniRule"/>
</dbReference>
<dbReference type="InterPro" id="IPR036069">
    <property type="entry name" value="DUF34/NIF3_sf"/>
</dbReference>
<protein>
    <recommendedName>
        <fullName evidence="2 4">GTP cyclohydrolase 1 type 2 homolog</fullName>
    </recommendedName>
</protein>
<comment type="similarity">
    <text evidence="1 4">Belongs to the GTP cyclohydrolase I type 2/NIF3 family.</text>
</comment>
<dbReference type="InterPro" id="IPR017221">
    <property type="entry name" value="DUF34/NIF3_bac"/>
</dbReference>
<dbReference type="OrthoDB" id="9792792at2"/>
<proteinExistence type="inferred from homology"/>
<reference evidence="6 7" key="1">
    <citation type="submission" date="2017-06" db="EMBL/GenBank/DDBJ databases">
        <authorList>
            <consortium name="Pathogen Informatics"/>
        </authorList>
    </citation>
    <scope>NUCLEOTIDE SEQUENCE [LARGE SCALE GENOMIC DNA]</scope>
    <source>
        <strain evidence="6 7">NCTC13839</strain>
    </source>
</reference>
<dbReference type="EMBL" id="LT906462">
    <property type="protein sequence ID" value="SNV66325.1"/>
    <property type="molecule type" value="Genomic_DNA"/>
</dbReference>
<dbReference type="InterPro" id="IPR015867">
    <property type="entry name" value="N-reg_PII/ATP_PRibTrfase_C"/>
</dbReference>
<dbReference type="PIRSF" id="PIRSF037489">
    <property type="entry name" value="UCP037489_NIF3_YqfO"/>
    <property type="match status" value="1"/>
</dbReference>
<dbReference type="Pfam" id="PF01784">
    <property type="entry name" value="DUF34_NIF3"/>
    <property type="match status" value="1"/>
</dbReference>
<dbReference type="KEGG" id="sste:SAMEA4384403_1203"/>
<evidence type="ECO:0000313" key="7">
    <source>
        <dbReference type="Proteomes" id="UP000242084"/>
    </source>
</evidence>
<evidence type="ECO:0000256" key="5">
    <source>
        <dbReference type="PIRSR" id="PIRSR602678-1"/>
    </source>
</evidence>
<dbReference type="RefSeq" id="WP_095087772.1">
    <property type="nucleotide sequence ID" value="NZ_BMDM01000002.1"/>
</dbReference>
<dbReference type="FunFam" id="3.40.1390.30:FF:000001">
    <property type="entry name" value="GTP cyclohydrolase 1 type 2"/>
    <property type="match status" value="1"/>
</dbReference>
<dbReference type="Gene3D" id="3.40.1390.30">
    <property type="entry name" value="NIF3 (NGG1p interacting factor 3)-like"/>
    <property type="match status" value="1"/>
</dbReference>
<organism evidence="6 7">
    <name type="scientific">Mammaliicoccus stepanovicii</name>
    <dbReference type="NCBI Taxonomy" id="643214"/>
    <lineage>
        <taxon>Bacteria</taxon>
        <taxon>Bacillati</taxon>
        <taxon>Bacillota</taxon>
        <taxon>Bacilli</taxon>
        <taxon>Bacillales</taxon>
        <taxon>Staphylococcaceae</taxon>
        <taxon>Mammaliicoccus</taxon>
    </lineage>
</organism>
<dbReference type="GO" id="GO:0005737">
    <property type="term" value="C:cytoplasm"/>
    <property type="evidence" value="ECO:0007669"/>
    <property type="project" value="TreeGrafter"/>
</dbReference>
<evidence type="ECO:0000256" key="3">
    <source>
        <dbReference type="ARBA" id="ARBA00022723"/>
    </source>
</evidence>
<dbReference type="NCBIfam" id="TIGR00486">
    <property type="entry name" value="YbgI_SA1388"/>
    <property type="match status" value="1"/>
</dbReference>